<comment type="pathway">
    <text evidence="3 18">Amino-acid biosynthesis; L-methionine biosynthesis via de novo pathway; L-homoserine from L-aspartate: step 1/3.</text>
</comment>
<dbReference type="GO" id="GO:0009090">
    <property type="term" value="P:homoserine biosynthetic process"/>
    <property type="evidence" value="ECO:0007669"/>
    <property type="project" value="TreeGrafter"/>
</dbReference>
<evidence type="ECO:0000256" key="6">
    <source>
        <dbReference type="ARBA" id="ARBA00013059"/>
    </source>
</evidence>
<dbReference type="UniPathway" id="UPA00051">
    <property type="reaction ID" value="UER00462"/>
</dbReference>
<dbReference type="Gene3D" id="3.40.1160.10">
    <property type="entry name" value="Acetylglutamate kinase-like"/>
    <property type="match status" value="1"/>
</dbReference>
<dbReference type="UniPathway" id="UPA00050">
    <property type="reaction ID" value="UER00461"/>
</dbReference>
<dbReference type="Gene3D" id="3.30.2130.10">
    <property type="entry name" value="VC0802-like"/>
    <property type="match status" value="1"/>
</dbReference>
<dbReference type="GO" id="GO:0009089">
    <property type="term" value="P:lysine biosynthetic process via diaminopimelate"/>
    <property type="evidence" value="ECO:0007669"/>
    <property type="project" value="UniProtKB-UniPathway"/>
</dbReference>
<reference evidence="21" key="1">
    <citation type="journal article" date="2021" name="Curr. Microbiol.">
        <title>Complete genome of nocamycin-producing strain Saccharothrix syringae NRRL B-16468 reveals the biosynthetic potential for secondary metabolites.</title>
        <authorList>
            <person name="Mo X."/>
            <person name="Yang S."/>
        </authorList>
    </citation>
    <scope>NUCLEOTIDE SEQUENCE [LARGE SCALE GENOMIC DNA]</scope>
    <source>
        <strain evidence="21">ATCC 51364 / DSM 43886 / JCM 6844 / KCTC 9398 / NBRC 14523 / NRRL B-16468 / INA 2240</strain>
    </source>
</reference>
<evidence type="ECO:0000256" key="4">
    <source>
        <dbReference type="ARBA" id="ARBA00005139"/>
    </source>
</evidence>
<evidence type="ECO:0000256" key="15">
    <source>
        <dbReference type="ARBA" id="ARBA00047872"/>
    </source>
</evidence>
<keyword evidence="10 16" id="KW-0547">Nucleotide-binding</keyword>
<dbReference type="GO" id="GO:0004072">
    <property type="term" value="F:aspartate kinase activity"/>
    <property type="evidence" value="ECO:0007669"/>
    <property type="project" value="UniProtKB-EC"/>
</dbReference>
<dbReference type="PANTHER" id="PTHR21499:SF3">
    <property type="entry name" value="ASPARTOKINASE"/>
    <property type="match status" value="1"/>
</dbReference>
<feature type="binding site" evidence="16">
    <location>
        <position position="187"/>
    </location>
    <ligand>
        <name>ATP</name>
        <dbReference type="ChEBI" id="CHEBI:30616"/>
    </ligand>
</feature>
<evidence type="ECO:0000256" key="11">
    <source>
        <dbReference type="ARBA" id="ARBA00022777"/>
    </source>
</evidence>
<evidence type="ECO:0000256" key="16">
    <source>
        <dbReference type="PIRSR" id="PIRSR000726-1"/>
    </source>
</evidence>
<evidence type="ECO:0000313" key="21">
    <source>
        <dbReference type="Proteomes" id="UP000325787"/>
    </source>
</evidence>
<dbReference type="GO" id="GO:0005829">
    <property type="term" value="C:cytosol"/>
    <property type="evidence" value="ECO:0007669"/>
    <property type="project" value="TreeGrafter"/>
</dbReference>
<keyword evidence="8 18" id="KW-0028">Amino-acid biosynthesis</keyword>
<evidence type="ECO:0000256" key="9">
    <source>
        <dbReference type="ARBA" id="ARBA00022679"/>
    </source>
</evidence>
<dbReference type="Proteomes" id="UP000325787">
    <property type="component" value="Chromosome"/>
</dbReference>
<dbReference type="GO" id="GO:0009088">
    <property type="term" value="P:threonine biosynthetic process"/>
    <property type="evidence" value="ECO:0007669"/>
    <property type="project" value="UniProtKB-UniPathway"/>
</dbReference>
<comment type="pathway">
    <text evidence="2 18">Amino-acid biosynthesis; L-lysine biosynthesis via DAP pathway; (S)-tetrahydrodipicolinate from L-aspartate: step 1/4.</text>
</comment>
<comment type="pathway">
    <text evidence="4 18">Amino-acid biosynthesis; L-threonine biosynthesis; L-threonine from L-aspartate: step 1/5.</text>
</comment>
<evidence type="ECO:0000256" key="5">
    <source>
        <dbReference type="ARBA" id="ARBA00010122"/>
    </source>
</evidence>
<evidence type="ECO:0000256" key="18">
    <source>
        <dbReference type="RuleBase" id="RU004249"/>
    </source>
</evidence>
<dbReference type="EMBL" id="CP034550">
    <property type="protein sequence ID" value="QFZ24273.1"/>
    <property type="molecule type" value="Genomic_DNA"/>
</dbReference>
<accession>A0A5Q0HEM1</accession>
<dbReference type="PANTHER" id="PTHR21499">
    <property type="entry name" value="ASPARTATE KINASE"/>
    <property type="match status" value="1"/>
</dbReference>
<evidence type="ECO:0000256" key="14">
    <source>
        <dbReference type="ARBA" id="ARBA00023154"/>
    </source>
</evidence>
<dbReference type="UniPathway" id="UPA00034">
    <property type="reaction ID" value="UER00015"/>
</dbReference>
<organism evidence="20 21">
    <name type="scientific">Saccharothrix syringae</name>
    <name type="common">Nocardiopsis syringae</name>
    <dbReference type="NCBI Taxonomy" id="103733"/>
    <lineage>
        <taxon>Bacteria</taxon>
        <taxon>Bacillati</taxon>
        <taxon>Actinomycetota</taxon>
        <taxon>Actinomycetes</taxon>
        <taxon>Pseudonocardiales</taxon>
        <taxon>Pseudonocardiaceae</taxon>
        <taxon>Saccharothrix</taxon>
    </lineage>
</organism>
<comment type="catalytic activity">
    <reaction evidence="15 17">
        <text>L-aspartate + ATP = 4-phospho-L-aspartate + ADP</text>
        <dbReference type="Rhea" id="RHEA:23776"/>
        <dbReference type="ChEBI" id="CHEBI:29991"/>
        <dbReference type="ChEBI" id="CHEBI:30616"/>
        <dbReference type="ChEBI" id="CHEBI:57535"/>
        <dbReference type="ChEBI" id="CHEBI:456216"/>
        <dbReference type="EC" id="2.7.2.4"/>
    </reaction>
</comment>
<gene>
    <name evidence="20" type="ORF">EKG83_16130</name>
</gene>
<evidence type="ECO:0000256" key="12">
    <source>
        <dbReference type="ARBA" id="ARBA00022840"/>
    </source>
</evidence>
<keyword evidence="11 17" id="KW-0418">Kinase</keyword>
<dbReference type="InterPro" id="IPR001341">
    <property type="entry name" value="Asp_kinase"/>
</dbReference>
<name>A0A5Q0HEM1_SACSY</name>
<keyword evidence="21" id="KW-1185">Reference proteome</keyword>
<dbReference type="PIRSF" id="PIRSF000726">
    <property type="entry name" value="Asp_kin"/>
    <property type="match status" value="1"/>
</dbReference>
<evidence type="ECO:0000256" key="17">
    <source>
        <dbReference type="RuleBase" id="RU003448"/>
    </source>
</evidence>
<evidence type="ECO:0000256" key="13">
    <source>
        <dbReference type="ARBA" id="ARBA00022915"/>
    </source>
</evidence>
<comment type="similarity">
    <text evidence="5 17">Belongs to the aspartokinase family.</text>
</comment>
<keyword evidence="9 17" id="KW-0808">Transferase</keyword>
<evidence type="ECO:0000259" key="19">
    <source>
        <dbReference type="Pfam" id="PF00696"/>
    </source>
</evidence>
<feature type="binding site" evidence="16">
    <location>
        <position position="50"/>
    </location>
    <ligand>
        <name>substrate</name>
    </ligand>
</feature>
<dbReference type="PROSITE" id="PS00324">
    <property type="entry name" value="ASPARTOKINASE"/>
    <property type="match status" value="1"/>
</dbReference>
<evidence type="ECO:0000256" key="8">
    <source>
        <dbReference type="ARBA" id="ARBA00022605"/>
    </source>
</evidence>
<keyword evidence="13" id="KW-0220">Diaminopimelate biosynthesis</keyword>
<comment type="function">
    <text evidence="1">Catalyzes the phosphorylation of the beta-carboxyl group of aspartic acid with ATP to yield 4-phospho-L-aspartate, which is involved in the branched biosynthetic pathway leading to the biosynthesis of amino acids lysine, threonine, isoleucine and methionine.</text>
</comment>
<sequence length="409" mass="42472">MTMDTVVHKYGGTSLTTVDQVRAVAERVVVACAATGRPVVVVVSARGRATNSLLELASAFGRGPQDRETDQLVATAEAASAAQLTMALEALGRRAMSLTGAQAGIHVRGPHGEGRISDIAPGRLLEVLGRNVIPVVAGFQGTNDDGDVTTLGRGGSDTTAVALAAALDARRCEIYTDVDGVFSADPRVVGPAKVLNSVDYLAMSEMARSGARVLHPRSVALAFTYGVEVHVRHGARPGRGSVLTKEGVSAVEPSGKVIAVTHDPDIAEICLTVEAADRHSLPDALDKMAEIGVDVDLLSRVDSAGRTRVRFTIPRVHVDDAAAALRQIGLVPEVNQDLGKVSLIDCGLVASPTRPAGALRALGEAGITGMSVHTAQMRTSVLVPLDRLLDSVAVLHTAFGLDSLPAVPN</sequence>
<dbReference type="Pfam" id="PF00696">
    <property type="entry name" value="AA_kinase"/>
    <property type="match status" value="1"/>
</dbReference>
<feature type="binding site" evidence="16">
    <location>
        <begin position="176"/>
        <end position="177"/>
    </location>
    <ligand>
        <name>ATP</name>
        <dbReference type="ChEBI" id="CHEBI:30616"/>
    </ligand>
</feature>
<dbReference type="InterPro" id="IPR036393">
    <property type="entry name" value="AceGlu_kinase-like_sf"/>
</dbReference>
<evidence type="ECO:0000313" key="20">
    <source>
        <dbReference type="EMBL" id="QFZ24273.1"/>
    </source>
</evidence>
<feature type="binding site" evidence="16">
    <location>
        <position position="77"/>
    </location>
    <ligand>
        <name>substrate</name>
    </ligand>
</feature>
<dbReference type="GO" id="GO:0005524">
    <property type="term" value="F:ATP binding"/>
    <property type="evidence" value="ECO:0007669"/>
    <property type="project" value="UniProtKB-KW"/>
</dbReference>
<dbReference type="AlphaFoldDB" id="A0A5Q0HEM1"/>
<protein>
    <recommendedName>
        <fullName evidence="7 17">Aspartokinase</fullName>
        <ecNumber evidence="6 17">2.7.2.4</ecNumber>
    </recommendedName>
</protein>
<keyword evidence="14" id="KW-0457">Lysine biosynthesis</keyword>
<dbReference type="InterPro" id="IPR018042">
    <property type="entry name" value="Aspartate_kinase_CS"/>
</dbReference>
<dbReference type="SUPFAM" id="SSF53633">
    <property type="entry name" value="Carbamate kinase-like"/>
    <property type="match status" value="1"/>
</dbReference>
<dbReference type="NCBIfam" id="TIGR00657">
    <property type="entry name" value="asp_kinases"/>
    <property type="match status" value="1"/>
</dbReference>
<evidence type="ECO:0000256" key="1">
    <source>
        <dbReference type="ARBA" id="ARBA00002843"/>
    </source>
</evidence>
<evidence type="ECO:0000256" key="3">
    <source>
        <dbReference type="ARBA" id="ARBA00004986"/>
    </source>
</evidence>
<proteinExistence type="inferred from homology"/>
<evidence type="ECO:0000256" key="10">
    <source>
        <dbReference type="ARBA" id="ARBA00022741"/>
    </source>
</evidence>
<dbReference type="EC" id="2.7.2.4" evidence="6 17"/>
<keyword evidence="12 16" id="KW-0067">ATP-binding</keyword>
<evidence type="ECO:0000256" key="2">
    <source>
        <dbReference type="ARBA" id="ARBA00004766"/>
    </source>
</evidence>
<dbReference type="OrthoDB" id="9799110at2"/>
<dbReference type="InterPro" id="IPR001048">
    <property type="entry name" value="Asp/Glu/Uridylate_kinase"/>
</dbReference>
<dbReference type="KEGG" id="ssyi:EKG83_16130"/>
<feature type="binding site" evidence="16">
    <location>
        <begin position="9"/>
        <end position="12"/>
    </location>
    <ligand>
        <name>ATP</name>
        <dbReference type="ChEBI" id="CHEBI:30616"/>
    </ligand>
</feature>
<dbReference type="GO" id="GO:0019877">
    <property type="term" value="P:diaminopimelate biosynthetic process"/>
    <property type="evidence" value="ECO:0007669"/>
    <property type="project" value="UniProtKB-KW"/>
</dbReference>
<dbReference type="InterPro" id="IPR005260">
    <property type="entry name" value="Asp_kin_monofn"/>
</dbReference>
<feature type="domain" description="Aspartate/glutamate/uridylate kinase" evidence="19">
    <location>
        <begin position="5"/>
        <end position="232"/>
    </location>
</feature>
<evidence type="ECO:0000256" key="7">
    <source>
        <dbReference type="ARBA" id="ARBA00016273"/>
    </source>
</evidence>